<feature type="compositionally biased region" description="Basic and acidic residues" evidence="7">
    <location>
        <begin position="1874"/>
        <end position="1901"/>
    </location>
</feature>
<comment type="subcellular location">
    <subcellularLocation>
        <location evidence="1">Nucleus</location>
    </subcellularLocation>
</comment>
<feature type="compositionally biased region" description="Polar residues" evidence="7">
    <location>
        <begin position="201"/>
        <end position="214"/>
    </location>
</feature>
<feature type="region of interest" description="Disordered" evidence="7">
    <location>
        <begin position="195"/>
        <end position="222"/>
    </location>
</feature>
<feature type="compositionally biased region" description="Basic and acidic residues" evidence="7">
    <location>
        <begin position="1024"/>
        <end position="1035"/>
    </location>
</feature>
<dbReference type="Proteomes" id="UP000694891">
    <property type="component" value="Unplaced"/>
</dbReference>
<dbReference type="PROSITE" id="PS50006">
    <property type="entry name" value="FHA_DOMAIN"/>
    <property type="match status" value="1"/>
</dbReference>
<dbReference type="InterPro" id="IPR000253">
    <property type="entry name" value="FHA_dom"/>
</dbReference>
<dbReference type="CDD" id="cd22673">
    <property type="entry name" value="FHA_Ki67"/>
    <property type="match status" value="1"/>
</dbReference>
<accession>A0A3B5BCL1</accession>
<feature type="compositionally biased region" description="Basic and acidic residues" evidence="7">
    <location>
        <begin position="1737"/>
        <end position="1751"/>
    </location>
</feature>
<feature type="compositionally biased region" description="Basic and acidic residues" evidence="7">
    <location>
        <begin position="944"/>
        <end position="954"/>
    </location>
</feature>
<feature type="region of interest" description="Disordered" evidence="7">
    <location>
        <begin position="1053"/>
        <end position="1079"/>
    </location>
</feature>
<evidence type="ECO:0000256" key="1">
    <source>
        <dbReference type="ARBA" id="ARBA00004123"/>
    </source>
</evidence>
<feature type="compositionally biased region" description="Basic and acidic residues" evidence="7">
    <location>
        <begin position="1337"/>
        <end position="1353"/>
    </location>
</feature>
<feature type="compositionally biased region" description="Basic and acidic residues" evidence="7">
    <location>
        <begin position="1172"/>
        <end position="1184"/>
    </location>
</feature>
<feature type="compositionally biased region" description="Basic residues" evidence="7">
    <location>
        <begin position="633"/>
        <end position="643"/>
    </location>
</feature>
<reference evidence="9" key="1">
    <citation type="submission" date="2023-09" db="UniProtKB">
        <authorList>
            <consortium name="Ensembl"/>
        </authorList>
    </citation>
    <scope>IDENTIFICATION</scope>
</reference>
<evidence type="ECO:0000256" key="7">
    <source>
        <dbReference type="SAM" id="MobiDB-lite"/>
    </source>
</evidence>
<organism evidence="9">
    <name type="scientific">Stegastes partitus</name>
    <name type="common">bicolor damselfish</name>
    <dbReference type="NCBI Taxonomy" id="144197"/>
    <lineage>
        <taxon>Eukaryota</taxon>
        <taxon>Metazoa</taxon>
        <taxon>Chordata</taxon>
        <taxon>Craniata</taxon>
        <taxon>Vertebrata</taxon>
        <taxon>Euteleostomi</taxon>
        <taxon>Actinopterygii</taxon>
        <taxon>Neopterygii</taxon>
        <taxon>Teleostei</taxon>
        <taxon>Neoteleostei</taxon>
        <taxon>Acanthomorphata</taxon>
        <taxon>Ovalentaria</taxon>
        <taxon>Pomacentridae</taxon>
        <taxon>Stegastes</taxon>
    </lineage>
</organism>
<proteinExistence type="predicted"/>
<evidence type="ECO:0000256" key="3">
    <source>
        <dbReference type="ARBA" id="ARBA00022553"/>
    </source>
</evidence>
<feature type="compositionally biased region" description="Polar residues" evidence="7">
    <location>
        <begin position="588"/>
        <end position="612"/>
    </location>
</feature>
<sequence length="1945" mass="210377">MPLHGKIVVIKRSGGDGTEFPLTATCLFGRNTDCDIRIQLPQVSREHCRIDLNENKEVILTNLSSANPTRVNGEALQQSDRLKHGDVITIIDRSFRFEYPPAPTPKKRTSRGGKTETLKVLQDQRVDDTAVVGTGEKRISEVSTDPHLKDAANHDNIQRSLEKTVDMESKEDGSLVQNTTSPFSDLYQMIKKSLDVKTPRKSSASLLQTPSSRFCSPKPASVRKSDGKFVIFTEDKSAPKKDEVKALSGTPESVKKQKKAVKLPSTETAGSRGDEAEQPTKSPSPRRRNSVTPQRFSPCEVIEQATPKSPVRRRSKEATPAKPAVTKQQDKQASPKTASPRSSGKAEKVKEVTKKRKSGELGSDLPTMKMKKKRVSFGGQLSPELFDKRLPPDSPLRRGATPRRSLSLFKNKESLLRRASVIGMLKEFDNDSPKKSPSAKSASPKTATPGKKSPKSKSSSPKAASPAKKSPKSRSPSPAKKSPKSRSPSPKAASPGKKSPKSVSSTPKAASPANKTPKSRSSSPKAASPGKTSPKSRSSSPKAASSAKKSPKSRSSSPKAASPAGKKRSSVGVSSPAPLTGATPAKTPLNSGIQTPTVQGRFSVSRISTPSPVTEADAVTDQVPSLTVTPKIPIRRKSMKSASRKTPSISKSAVKVMHRRSGFSRVSMKVVNSWANIVKFGETKAQVVAPPKKAITKKAVKKTVKKTVPKAQTPARKLKGLVSTGHANSPATIVVGRAHKQSVVHPTGAAPRVVTNTALFKKSMKMDEDLTGISEMFKTPANERKRRSVINENSAMKTPAGGLGTSVIEPSVLNTPEEPDEMMVSPLSVASTVKSRRYNSEAVQRLLNGDQDSSFVGDISAPETHSECSEEQYTDSKTASVTTPKQKPELPESLTGVKRIMKTPRQKAEPVEDLRGKLLKTPKQKPEQKECLSGIKRIMKTPRQKAEPVEDLRGKILKTPKQKPVQQDCLTGVKRIFETPKQQAEPLEDLQGELLKTPSAPEAGNVSSDGIEELVQTPAPVQKDLSEMTDTKTPDVKSSPMVCLTDIKRVMKTPKQKSAPVEDMVGVKRLLRTPREKGEPVEENFGIKRLMKSPRLRGIAPVEDFEGLQELMEEPLTDPTGQIETNEDEDQMPVHDGADATKEANEVVIDHLEEPSSHNVDSPDAMETVSQADEKAALEQPKEDTVDENVPEVEIAPGKVTEMDTTVTDPVHDKKSARGRRAKTVESTPAQDKQEAPEPSEEPVVSAPVRGRRAKKTEAAAPPAVRQTTRGRNAKTTENRDVELTAEDSAPLPSKVAPKPKRGRNAKNASDGQVEIVQEVVAETAVEPESEQSPAVDVDHKADDGAAPKEKAVLKPRRGRKAKPEQSVPEQQDEPCVQTEDVPQADMAKADANDQMEVLPGGTDENTSDAKETILQAPETESLPDVETAASKVTEVNAGEVQKKPVRGRRAKVVESKRAEDKQEAAEYSEEPVVTAPVRGRRGKKVEAAAPPAVRQTTRGRNAKSKEVTSDQPAVETQLMTEVPTEAVSVQTTSQENGSASTTEEAVVKPLRGRKTKQTPVEPEENEAVSDEQAQPQQPAPPSAGKPRRGRKTKPDTEEQHEAAEDKVETPQQSEPPVRVKRGRNTRQEEKMDSDAKTAKSQEPVQKVRRTRKPEQDEQEVVVAEEGEAPLSEPVSVAPVAAKPRRGGRKAKQDTESVTPVESAEVQEVPVVSSTSKPQRGRRGKQASEEAVATAENPEHELEAEEKKDAEPAAPVVKQSRARGAKTSAKSEISQVVPAKRARRGAAPPPEEASTESTESAAATVEPAKKGRRAAAKATTDETMETSNQANPSEDAVVEDTKTSKRSVKWKSDLEVIDIPKTTPVRAVRGRKSKLGDQAESKNVSKDANKPEEEDLSDKVVEAQPAKRARRGATAGKAEATSKADHKEAAEAEQPKTRRGRSAKK</sequence>
<dbReference type="GO" id="GO:0005694">
    <property type="term" value="C:chromosome"/>
    <property type="evidence" value="ECO:0007669"/>
    <property type="project" value="TreeGrafter"/>
</dbReference>
<dbReference type="GO" id="GO:0007088">
    <property type="term" value="P:regulation of mitotic nuclear division"/>
    <property type="evidence" value="ECO:0007669"/>
    <property type="project" value="TreeGrafter"/>
</dbReference>
<dbReference type="SUPFAM" id="SSF49879">
    <property type="entry name" value="SMAD/FHA domain"/>
    <property type="match status" value="1"/>
</dbReference>
<dbReference type="InterPro" id="IPR029334">
    <property type="entry name" value="PP1-bd"/>
</dbReference>
<dbReference type="Ensembl" id="ENSSPAT00000031693.1">
    <property type="protein sequence ID" value="ENSSPAP00000031193.1"/>
    <property type="gene ID" value="ENSSPAG00000023386.1"/>
</dbReference>
<evidence type="ECO:0000256" key="4">
    <source>
        <dbReference type="ARBA" id="ARBA00022843"/>
    </source>
</evidence>
<keyword evidence="6" id="KW-0131">Cell cycle</keyword>
<feature type="compositionally biased region" description="Basic and acidic residues" evidence="7">
    <location>
        <begin position="1920"/>
        <end position="1936"/>
    </location>
</feature>
<feature type="domain" description="FHA" evidence="8">
    <location>
        <begin position="26"/>
        <end position="76"/>
    </location>
</feature>
<dbReference type="Pfam" id="PF15276">
    <property type="entry name" value="PP1_bind"/>
    <property type="match status" value="1"/>
</dbReference>
<feature type="compositionally biased region" description="Basic and acidic residues" evidence="7">
    <location>
        <begin position="1626"/>
        <end position="1640"/>
    </location>
</feature>
<evidence type="ECO:0000313" key="10">
    <source>
        <dbReference type="Proteomes" id="UP000694891"/>
    </source>
</evidence>
<protein>
    <submittedName>
        <fullName evidence="11">Antigen KI-67 isoform X1</fullName>
    </submittedName>
    <submittedName>
        <fullName evidence="9">Marker of proliferation Ki-67</fullName>
    </submittedName>
</protein>
<dbReference type="STRING" id="144197.ENSSPAP00000031193"/>
<dbReference type="PANTHER" id="PTHR21603">
    <property type="entry name" value="ANTIGEN KI-67-LIKE PROTEIN"/>
    <property type="match status" value="1"/>
</dbReference>
<evidence type="ECO:0000256" key="5">
    <source>
        <dbReference type="ARBA" id="ARBA00023242"/>
    </source>
</evidence>
<feature type="region of interest" description="Disordered" evidence="7">
    <location>
        <begin position="980"/>
        <end position="1040"/>
    </location>
</feature>
<name>A0A3B5BCL1_9TELE</name>
<dbReference type="GO" id="GO:0051983">
    <property type="term" value="P:regulation of chromosome segregation"/>
    <property type="evidence" value="ECO:0007669"/>
    <property type="project" value="TreeGrafter"/>
</dbReference>
<dbReference type="Gene3D" id="2.60.200.20">
    <property type="match status" value="1"/>
</dbReference>
<feature type="compositionally biased region" description="Polar residues" evidence="7">
    <location>
        <begin position="1528"/>
        <end position="1544"/>
    </location>
</feature>
<feature type="compositionally biased region" description="Acidic residues" evidence="7">
    <location>
        <begin position="1657"/>
        <end position="1668"/>
    </location>
</feature>
<gene>
    <name evidence="11" type="primary">mki67</name>
</gene>
<dbReference type="Pfam" id="PF00498">
    <property type="entry name" value="FHA"/>
    <property type="match status" value="1"/>
</dbReference>
<dbReference type="OrthoDB" id="6288785at2759"/>
<dbReference type="CTD" id="4288"/>
<evidence type="ECO:0000313" key="11">
    <source>
        <dbReference type="RefSeq" id="XP_008288022.1"/>
    </source>
</evidence>
<feature type="region of interest" description="Disordered" evidence="7">
    <location>
        <begin position="1415"/>
        <end position="1945"/>
    </location>
</feature>
<feature type="region of interest" description="Disordered" evidence="7">
    <location>
        <begin position="1114"/>
        <end position="1135"/>
    </location>
</feature>
<feature type="region of interest" description="Disordered" evidence="7">
    <location>
        <begin position="853"/>
        <end position="965"/>
    </location>
</feature>
<dbReference type="RefSeq" id="XP_008288022.1">
    <property type="nucleotide sequence ID" value="XM_008289800.1"/>
</dbReference>
<feature type="compositionally biased region" description="Basic and acidic residues" evidence="7">
    <location>
        <begin position="1593"/>
        <end position="1609"/>
    </location>
</feature>
<dbReference type="GeneTree" id="ENSGT00940000154352"/>
<evidence type="ECO:0000259" key="8">
    <source>
        <dbReference type="PROSITE" id="PS50006"/>
    </source>
</evidence>
<keyword evidence="2" id="KW-1017">Isopeptide bond</keyword>
<feature type="region of interest" description="Disordered" evidence="7">
    <location>
        <begin position="239"/>
        <end position="654"/>
    </location>
</feature>
<dbReference type="PANTHER" id="PTHR21603:SF17">
    <property type="entry name" value="PROLIFERATION MARKER PROTEIN KI-67"/>
    <property type="match status" value="1"/>
</dbReference>
<keyword evidence="4" id="KW-0832">Ubl conjugation</keyword>
<dbReference type="GO" id="GO:0005634">
    <property type="term" value="C:nucleus"/>
    <property type="evidence" value="ECO:0007669"/>
    <property type="project" value="UniProtKB-SubCell"/>
</dbReference>
<feature type="region of interest" description="Disordered" evidence="7">
    <location>
        <begin position="1151"/>
        <end position="1381"/>
    </location>
</feature>
<dbReference type="SMART" id="SM00240">
    <property type="entry name" value="FHA"/>
    <property type="match status" value="1"/>
</dbReference>
<keyword evidence="5" id="KW-0539">Nucleus</keyword>
<feature type="compositionally biased region" description="Low complexity" evidence="7">
    <location>
        <begin position="435"/>
        <end position="564"/>
    </location>
</feature>
<dbReference type="InterPro" id="IPR008984">
    <property type="entry name" value="SMAD_FHA_dom_sf"/>
</dbReference>
<feature type="compositionally biased region" description="Basic and acidic residues" evidence="7">
    <location>
        <begin position="906"/>
        <end position="916"/>
    </location>
</feature>
<feature type="compositionally biased region" description="Polar residues" evidence="7">
    <location>
        <begin position="875"/>
        <end position="885"/>
    </location>
</feature>
<evidence type="ECO:0000256" key="6">
    <source>
        <dbReference type="ARBA" id="ARBA00023306"/>
    </source>
</evidence>
<feature type="compositionally biased region" description="Low complexity" evidence="7">
    <location>
        <begin position="1795"/>
        <end position="1806"/>
    </location>
</feature>
<evidence type="ECO:0000313" key="9">
    <source>
        <dbReference type="Ensembl" id="ENSSPAP00000031193.1"/>
    </source>
</evidence>
<dbReference type="InterPro" id="IPR012568">
    <property type="entry name" value="KI67R"/>
</dbReference>
<dbReference type="GeneID" id="103363164"/>
<reference evidence="11" key="2">
    <citation type="submission" date="2025-04" db="UniProtKB">
        <authorList>
            <consortium name="RefSeq"/>
        </authorList>
    </citation>
    <scope>IDENTIFICATION</scope>
</reference>
<keyword evidence="3" id="KW-0597">Phosphoprotein</keyword>
<feature type="compositionally biased region" description="Polar residues" evidence="7">
    <location>
        <begin position="331"/>
        <end position="342"/>
    </location>
</feature>
<keyword evidence="10" id="KW-1185">Reference proteome</keyword>
<dbReference type="SMART" id="SM01295">
    <property type="entry name" value="K167R"/>
    <property type="match status" value="2"/>
</dbReference>
<feature type="compositionally biased region" description="Basic and acidic residues" evidence="7">
    <location>
        <begin position="1452"/>
        <end position="1465"/>
    </location>
</feature>
<evidence type="ECO:0000256" key="2">
    <source>
        <dbReference type="ARBA" id="ARBA00022499"/>
    </source>
</evidence>